<dbReference type="EMBL" id="JAPHNL010000007">
    <property type="protein sequence ID" value="MCX3058482.1"/>
    <property type="molecule type" value="Genomic_DNA"/>
</dbReference>
<keyword evidence="6" id="KW-0378">Hydrolase</keyword>
<dbReference type="Proteomes" id="UP001163064">
    <property type="component" value="Unassembled WGS sequence"/>
</dbReference>
<feature type="compositionally biased region" description="Polar residues" evidence="8">
    <location>
        <begin position="548"/>
        <end position="558"/>
    </location>
</feature>
<dbReference type="NCBIfam" id="NF033679">
    <property type="entry name" value="DNRLRE_dom"/>
    <property type="match status" value="1"/>
</dbReference>
<dbReference type="Pfam" id="PF24517">
    <property type="entry name" value="CBM96"/>
    <property type="match status" value="1"/>
</dbReference>
<comment type="caution">
    <text evidence="10">The sequence shown here is derived from an EMBL/GenBank/DDBJ whole genome shotgun (WGS) entry which is preliminary data.</text>
</comment>
<evidence type="ECO:0000313" key="11">
    <source>
        <dbReference type="Proteomes" id="UP001163064"/>
    </source>
</evidence>
<evidence type="ECO:0000256" key="6">
    <source>
        <dbReference type="ARBA" id="ARBA00023295"/>
    </source>
</evidence>
<dbReference type="RefSeq" id="WP_266595537.1">
    <property type="nucleotide sequence ID" value="NZ_JAPHNL010000007.1"/>
</dbReference>
<accession>A0ABT3TPV3</accession>
<keyword evidence="4" id="KW-0732">Signal</keyword>
<dbReference type="CDD" id="cd00063">
    <property type="entry name" value="FN3"/>
    <property type="match status" value="1"/>
</dbReference>
<dbReference type="Gene3D" id="2.60.40.10">
    <property type="entry name" value="Immunoglobulins"/>
    <property type="match status" value="1"/>
</dbReference>
<dbReference type="SUPFAM" id="SSF51004">
    <property type="entry name" value="C-terminal (heme d1) domain of cytochrome cd1-nitrite reductase"/>
    <property type="match status" value="1"/>
</dbReference>
<evidence type="ECO:0000256" key="1">
    <source>
        <dbReference type="ARBA" id="ARBA00004316"/>
    </source>
</evidence>
<dbReference type="PROSITE" id="PS50853">
    <property type="entry name" value="FN3"/>
    <property type="match status" value="1"/>
</dbReference>
<name>A0ABT3TPV3_9ACTN</name>
<dbReference type="CDD" id="cd00110">
    <property type="entry name" value="LamG"/>
    <property type="match status" value="1"/>
</dbReference>
<evidence type="ECO:0000259" key="9">
    <source>
        <dbReference type="PROSITE" id="PS50853"/>
    </source>
</evidence>
<evidence type="ECO:0000256" key="4">
    <source>
        <dbReference type="ARBA" id="ARBA00022729"/>
    </source>
</evidence>
<keyword evidence="6" id="KW-0326">Glycosidase</keyword>
<comment type="subcellular location">
    <subcellularLocation>
        <location evidence="1">Cell projection</location>
    </subcellularLocation>
    <subcellularLocation>
        <location evidence="2">Secreted</location>
    </subcellularLocation>
</comment>
<dbReference type="InterPro" id="IPR036116">
    <property type="entry name" value="FN3_sf"/>
</dbReference>
<evidence type="ECO:0000256" key="7">
    <source>
        <dbReference type="ARBA" id="ARBA00023326"/>
    </source>
</evidence>
<dbReference type="SUPFAM" id="SSF49899">
    <property type="entry name" value="Concanavalin A-like lectins/glucanases"/>
    <property type="match status" value="1"/>
</dbReference>
<dbReference type="InterPro" id="IPR055372">
    <property type="entry name" value="CBM96"/>
</dbReference>
<sequence>MPRSPHIHRPRRGRYRSRALGAVLGLTAASGLGLVAAPQPAAALTPPVAFTADSLPTWQTNGIVWALAQAHGTVFAGGTFSQVRPPEGRSGSAQDAVNFVALDAASGSPTSCKLSFTVGSGTATVRALTVSPDGKTLYAGGYFGAVNGTPVSSLAAIDIATCTPKTDFHAAFAATVRALAATDDTVYAGGDFTSVDGQSRERFAAVDATSGALKPFKADVDEPGRALAVTPDGKDLVIGGDFFTVNGADSHALAVVDATTGNNVRTYPLGFIETNSVVKSVATDATGFYTGNEGTGGGVFDGRIALDLSTMNQRWRDTCLGATQAVRPYKGVLYSASHAHDCSSVGEFQDGRRHHLLAEPTTGTNKLGWFPDTNDGLGEGIGPRAMTVSETSDNQYMWVGGEFTTVNGAPAQGLTHFAASPDVGAPWVPQVSAEAYQPTEVHVRWRASLDKDDTKLTYKVYRDGGSTPVYTVSGDSVEWARPQMSYTDKDVSAGQTHTYRVTATDGAGNTSALSAPSTVTVPSSADAYASKVVADGADLYWRYDESSTPYAPDTSTGDHSGLHANGASLRQTPGAVSGSSTALGLDGDNQYLYGADRTSVPGAYSIETWFRTTTTRGGKLVGFGDHTTRLSRNYDKHVYMRDDGRLVFGVWTGATHTIVSPDSYNDGSWHHMVATQGSSGMALYVDGVRVGTNSATGNQQYDGFWHVGGDNLNGWPWRPSSDYFAGQMDETAIYPTALSAAQVRDHYTLASAPADTTQTVRASADTYVNAGAPSTNYGGSSSLAVRGSSAYETYLHFDLPKAPAGTVLKSARLTVKTNTLSSAGSTDDISVRPITGSWTESGTTYADKPSLSASSVGTLSGANATSTLYSTGLDASALTGSLGGGCDLALTSTGTDSLWLWSSEATSAQNTPRLTLTFGAP</sequence>
<feature type="domain" description="Fibronectin type-III" evidence="9">
    <location>
        <begin position="425"/>
        <end position="524"/>
    </location>
</feature>
<evidence type="ECO:0000313" key="10">
    <source>
        <dbReference type="EMBL" id="MCX3058482.1"/>
    </source>
</evidence>
<keyword evidence="7" id="KW-0119">Carbohydrate metabolism</keyword>
<evidence type="ECO:0000256" key="3">
    <source>
        <dbReference type="ARBA" id="ARBA00022525"/>
    </source>
</evidence>
<feature type="region of interest" description="Disordered" evidence="8">
    <location>
        <begin position="548"/>
        <end position="581"/>
    </location>
</feature>
<evidence type="ECO:0000256" key="8">
    <source>
        <dbReference type="SAM" id="MobiDB-lite"/>
    </source>
</evidence>
<dbReference type="Pfam" id="PF13385">
    <property type="entry name" value="Laminin_G_3"/>
    <property type="match status" value="1"/>
</dbReference>
<dbReference type="Gene3D" id="2.60.120.200">
    <property type="match status" value="1"/>
</dbReference>
<dbReference type="InterPro" id="IPR001791">
    <property type="entry name" value="Laminin_G"/>
</dbReference>
<gene>
    <name evidence="10" type="ORF">OFY01_01575</name>
</gene>
<dbReference type="InterPro" id="IPR011048">
    <property type="entry name" value="Haem_d1_sf"/>
</dbReference>
<dbReference type="InterPro" id="IPR013320">
    <property type="entry name" value="ConA-like_dom_sf"/>
</dbReference>
<dbReference type="InterPro" id="IPR003961">
    <property type="entry name" value="FN3_dom"/>
</dbReference>
<evidence type="ECO:0000256" key="2">
    <source>
        <dbReference type="ARBA" id="ARBA00004613"/>
    </source>
</evidence>
<keyword evidence="11" id="KW-1185">Reference proteome</keyword>
<keyword evidence="7" id="KW-0624">Polysaccharide degradation</keyword>
<reference evidence="10" key="1">
    <citation type="submission" date="2022-10" db="EMBL/GenBank/DDBJ databases">
        <title>Streptomyces beihaiensis sp. nov., a chitin degrading actinobacterium, isolated from shrimp pond soil.</title>
        <authorList>
            <person name="Xie J."/>
            <person name="Shen N."/>
        </authorList>
    </citation>
    <scope>NUCLEOTIDE SEQUENCE</scope>
    <source>
        <strain evidence="10">GXMU-J5</strain>
    </source>
</reference>
<protein>
    <submittedName>
        <fullName evidence="10">DNRLRE domain-containing protein</fullName>
    </submittedName>
</protein>
<proteinExistence type="predicted"/>
<evidence type="ECO:0000256" key="5">
    <source>
        <dbReference type="ARBA" id="ARBA00023273"/>
    </source>
</evidence>
<keyword evidence="3" id="KW-0964">Secreted</keyword>
<dbReference type="InterPro" id="IPR013783">
    <property type="entry name" value="Ig-like_fold"/>
</dbReference>
<keyword evidence="5" id="KW-0966">Cell projection</keyword>
<dbReference type="SUPFAM" id="SSF49265">
    <property type="entry name" value="Fibronectin type III"/>
    <property type="match status" value="1"/>
</dbReference>
<organism evidence="10 11">
    <name type="scientific">Streptomyces beihaiensis</name>
    <dbReference type="NCBI Taxonomy" id="2984495"/>
    <lineage>
        <taxon>Bacteria</taxon>
        <taxon>Bacillati</taxon>
        <taxon>Actinomycetota</taxon>
        <taxon>Actinomycetes</taxon>
        <taxon>Kitasatosporales</taxon>
        <taxon>Streptomycetaceae</taxon>
        <taxon>Streptomyces</taxon>
    </lineage>
</organism>